<dbReference type="AlphaFoldDB" id="A0A9W4A7W5"/>
<geneLocation type="plasmid" evidence="2">
    <name>pKK1 DNA</name>
</geneLocation>
<dbReference type="RefSeq" id="WP_060852561.1">
    <property type="nucleotide sequence ID" value="NZ_AP014865.1"/>
</dbReference>
<dbReference type="Proteomes" id="UP000055316">
    <property type="component" value="Plasmid pKK1"/>
</dbReference>
<proteinExistence type="predicted"/>
<accession>A0A9W4A7W5</accession>
<name>A0A9W4A7W5_BACTO</name>
<gene>
    <name evidence="1" type="ORF">KNN_06287</name>
</gene>
<organism evidence="1 2">
    <name type="scientific">Bacillus thuringiensis subsp. tolworthi</name>
    <dbReference type="NCBI Taxonomy" id="1442"/>
    <lineage>
        <taxon>Bacteria</taxon>
        <taxon>Bacillati</taxon>
        <taxon>Bacillota</taxon>
        <taxon>Bacilli</taxon>
        <taxon>Bacillales</taxon>
        <taxon>Bacillaceae</taxon>
        <taxon>Bacillus</taxon>
        <taxon>Bacillus cereus group</taxon>
    </lineage>
</organism>
<evidence type="ECO:0000313" key="1">
    <source>
        <dbReference type="EMBL" id="BAR87022.1"/>
    </source>
</evidence>
<protein>
    <submittedName>
        <fullName evidence="1">Uncharacterized protein</fullName>
    </submittedName>
</protein>
<sequence>MFKKLVVGALETGIMLSGGIGALAASMDNTESPVRSLQTTACELPSGVKKLSNCKYERYTPPYNGNFSNYYTEKICGGTMHWYFKGTTPDKSLGRYEGHLFL</sequence>
<dbReference type="EMBL" id="AP014865">
    <property type="protein sequence ID" value="BAR87022.1"/>
    <property type="molecule type" value="Genomic_DNA"/>
</dbReference>
<evidence type="ECO:0000313" key="2">
    <source>
        <dbReference type="Proteomes" id="UP000055316"/>
    </source>
</evidence>
<keyword evidence="1" id="KW-0614">Plasmid</keyword>
<reference evidence="1 2" key="1">
    <citation type="submission" date="2015-05" db="EMBL/GenBank/DDBJ databases">
        <title>Whole genome sequence of Bacillus thuringiensis serovar tolworthi Pasteur Institute Standard strain.</title>
        <authorList>
            <person name="Kanda K."/>
            <person name="Nakashima K."/>
            <person name="Nagano Y."/>
        </authorList>
    </citation>
    <scope>NUCLEOTIDE SEQUENCE [LARGE SCALE GENOMIC DNA]</scope>
    <source>
        <strain evidence="1 2">Pasteur Institute Standard strain</strain>
        <plasmid evidence="2">pKK1 DNA</plasmid>
    </source>
</reference>